<evidence type="ECO:0000313" key="1">
    <source>
        <dbReference type="EMBL" id="MBB6450999.1"/>
    </source>
</evidence>
<proteinExistence type="predicted"/>
<dbReference type="EMBL" id="JACHHJ010000004">
    <property type="protein sequence ID" value="MBB6450999.1"/>
    <property type="molecule type" value="Genomic_DNA"/>
</dbReference>
<comment type="caution">
    <text evidence="1">The sequence shown here is derived from an EMBL/GenBank/DDBJ whole genome shotgun (WGS) entry which is preliminary data.</text>
</comment>
<protein>
    <submittedName>
        <fullName evidence="1">Uncharacterized protein</fullName>
    </submittedName>
</protein>
<evidence type="ECO:0000313" key="2">
    <source>
        <dbReference type="Proteomes" id="UP000568839"/>
    </source>
</evidence>
<accession>A0A841PQH9</accession>
<organism evidence="1 2">
    <name type="scientific">Geomicrobium halophilum</name>
    <dbReference type="NCBI Taxonomy" id="549000"/>
    <lineage>
        <taxon>Bacteria</taxon>
        <taxon>Bacillati</taxon>
        <taxon>Bacillota</taxon>
        <taxon>Bacilli</taxon>
        <taxon>Bacillales</taxon>
        <taxon>Geomicrobium</taxon>
    </lineage>
</organism>
<reference evidence="1 2" key="1">
    <citation type="submission" date="2020-08" db="EMBL/GenBank/DDBJ databases">
        <title>Genomic Encyclopedia of Type Strains, Phase IV (KMG-IV): sequencing the most valuable type-strain genomes for metagenomic binning, comparative biology and taxonomic classification.</title>
        <authorList>
            <person name="Goeker M."/>
        </authorList>
    </citation>
    <scope>NUCLEOTIDE SEQUENCE [LARGE SCALE GENOMIC DNA]</scope>
    <source>
        <strain evidence="1 2">DSM 21769</strain>
    </source>
</reference>
<dbReference type="AlphaFoldDB" id="A0A841PQH9"/>
<name>A0A841PQH9_9BACL</name>
<dbReference type="Proteomes" id="UP000568839">
    <property type="component" value="Unassembled WGS sequence"/>
</dbReference>
<dbReference type="RefSeq" id="WP_184405046.1">
    <property type="nucleotide sequence ID" value="NZ_JACHHJ010000004.1"/>
</dbReference>
<sequence length="66" mass="7222">MRPKRIRNVLIGLIFAVTAMAMMTISIALSYNGFIEAKSACVESNGTITEENVDVLALNWSVSCEQ</sequence>
<gene>
    <name evidence="1" type="ORF">HNR44_002989</name>
</gene>
<keyword evidence="2" id="KW-1185">Reference proteome</keyword>